<evidence type="ECO:0000313" key="2">
    <source>
        <dbReference type="EMBL" id="ALP94881.1"/>
    </source>
</evidence>
<sequence length="385" mass="42876">MSNELDKRRDTVLQSMMDVECLPAMPDLDLAMNNATKIPLANLSALGVAFQPLTTAIQTAVTGGGGSGLYYVNTKGMQMFSTSEGFIGSLKTASGTVGGGQARMTALACDPTMLFMAAALMNIEKKLDAIQETQEEILEFLEEKERAVLQGNLNVLGDVMSNFKYNWNNDTYKTNKHILVQQIKKEAEASIILYRDQIAKKLKKRFLIHSDQEVKGTLKKLQAQFKDYQLALYLYSYSTFLEVMLLGNFSEGYLDSVEQRISEYSFQYRSLYTECYSLMEDYSKSSIQSGMLSGLAVASKFMGETIAKVPVISKSQLDENLIEAGGRLGRHGEKRATVALEGLAQTRMNVTLPFVKNIRAINDLYNKPAAYLFDRDNVYVQQIAG</sequence>
<accession>A0A0S2W699</accession>
<dbReference type="Proteomes" id="UP000064844">
    <property type="component" value="Chromosome"/>
</dbReference>
<protein>
    <submittedName>
        <fullName evidence="2">Uncharacterized protein</fullName>
    </submittedName>
</protein>
<proteinExistence type="predicted"/>
<gene>
    <name evidence="2" type="ORF">IB211_02490c</name>
</gene>
<dbReference type="STRING" id="1297617.IB211_02490c"/>
<name>A0A0S2W699_9FIRM</name>
<organism evidence="2 3">
    <name type="scientific">Intestinimonas butyriciproducens</name>
    <dbReference type="NCBI Taxonomy" id="1297617"/>
    <lineage>
        <taxon>Bacteria</taxon>
        <taxon>Bacillati</taxon>
        <taxon>Bacillota</taxon>
        <taxon>Clostridia</taxon>
        <taxon>Eubacteriales</taxon>
        <taxon>Intestinimonas</taxon>
    </lineage>
</organism>
<reference evidence="2 3" key="1">
    <citation type="journal article" date="2015" name="Nat. Commun.">
        <title>Production of butyrate from lysine and the Amadori product fructoselysine by a human gut commensal.</title>
        <authorList>
            <person name="Bui T.P."/>
            <person name="Ritari J."/>
            <person name="Boeren S."/>
            <person name="de Waard P."/>
            <person name="Plugge C.M."/>
            <person name="de Vos W.M."/>
        </authorList>
    </citation>
    <scope>NUCLEOTIDE SEQUENCE [LARGE SCALE GENOMIC DNA]</scope>
    <source>
        <strain evidence="2 3">AF211</strain>
    </source>
</reference>
<feature type="coiled-coil region" evidence="1">
    <location>
        <begin position="116"/>
        <end position="150"/>
    </location>
</feature>
<dbReference type="PATRIC" id="fig|1297617.4.peg.2561"/>
<evidence type="ECO:0000313" key="3">
    <source>
        <dbReference type="Proteomes" id="UP000064844"/>
    </source>
</evidence>
<dbReference type="KEGG" id="ibu:IB211_02490c"/>
<dbReference type="EMBL" id="CP011307">
    <property type="protein sequence ID" value="ALP94881.1"/>
    <property type="molecule type" value="Genomic_DNA"/>
</dbReference>
<reference evidence="3" key="2">
    <citation type="submission" date="2015-04" db="EMBL/GenBank/DDBJ databases">
        <title>A butyrogenic pathway from the amino acid lysine in a human gut commensal.</title>
        <authorList>
            <person name="de Vos W.M."/>
            <person name="Bui N.T.P."/>
            <person name="Plugge C.M."/>
            <person name="Ritari J."/>
        </authorList>
    </citation>
    <scope>NUCLEOTIDE SEQUENCE [LARGE SCALE GENOMIC DNA]</scope>
    <source>
        <strain evidence="3">AF211</strain>
    </source>
</reference>
<keyword evidence="1" id="KW-0175">Coiled coil</keyword>
<evidence type="ECO:0000256" key="1">
    <source>
        <dbReference type="SAM" id="Coils"/>
    </source>
</evidence>
<dbReference type="RefSeq" id="WP_058118210.1">
    <property type="nucleotide sequence ID" value="NZ_CP011307.1"/>
</dbReference>
<keyword evidence="3" id="KW-1185">Reference proteome</keyword>
<dbReference type="AlphaFoldDB" id="A0A0S2W699"/>